<dbReference type="GO" id="GO:0009252">
    <property type="term" value="P:peptidoglycan biosynthetic process"/>
    <property type="evidence" value="ECO:0007669"/>
    <property type="project" value="UniProtKB-KW"/>
</dbReference>
<keyword evidence="15" id="KW-0472">Membrane</keyword>
<dbReference type="Gene3D" id="1.10.3810.10">
    <property type="entry name" value="Biosynthetic peptidoglycan transglycosylase-like"/>
    <property type="match status" value="1"/>
</dbReference>
<keyword evidence="3" id="KW-0121">Carboxypeptidase</keyword>
<evidence type="ECO:0000256" key="13">
    <source>
        <dbReference type="ARBA" id="ARBA00049902"/>
    </source>
</evidence>
<evidence type="ECO:0000259" key="16">
    <source>
        <dbReference type="Pfam" id="PF00905"/>
    </source>
</evidence>
<dbReference type="PANTHER" id="PTHR32282:SF34">
    <property type="entry name" value="PENICILLIN-BINDING PROTEIN 1A"/>
    <property type="match status" value="1"/>
</dbReference>
<keyword evidence="11" id="KW-0961">Cell wall biogenesis/degradation</keyword>
<feature type="compositionally biased region" description="Polar residues" evidence="14">
    <location>
        <begin position="7"/>
        <end position="37"/>
    </location>
</feature>
<evidence type="ECO:0000313" key="18">
    <source>
        <dbReference type="EMBL" id="PZP88791.1"/>
    </source>
</evidence>
<keyword evidence="6" id="KW-0808">Transferase</keyword>
<name>A0A2W5I9L5_9ACTN</name>
<comment type="catalytic activity">
    <reaction evidence="13">
        <text>[GlcNAc-(1-&gt;4)-Mur2Ac(oyl-L-Ala-gamma-D-Glu-L-Lys-D-Ala-D-Ala)](n)-di-trans,octa-cis-undecaprenyl diphosphate + beta-D-GlcNAc-(1-&gt;4)-Mur2Ac(oyl-L-Ala-gamma-D-Glu-L-Lys-D-Ala-D-Ala)-di-trans,octa-cis-undecaprenyl diphosphate = [GlcNAc-(1-&gt;4)-Mur2Ac(oyl-L-Ala-gamma-D-Glu-L-Lys-D-Ala-D-Ala)](n+1)-di-trans,octa-cis-undecaprenyl diphosphate + di-trans,octa-cis-undecaprenyl diphosphate + H(+)</text>
        <dbReference type="Rhea" id="RHEA:23708"/>
        <dbReference type="Rhea" id="RHEA-COMP:9602"/>
        <dbReference type="Rhea" id="RHEA-COMP:9603"/>
        <dbReference type="ChEBI" id="CHEBI:15378"/>
        <dbReference type="ChEBI" id="CHEBI:58405"/>
        <dbReference type="ChEBI" id="CHEBI:60033"/>
        <dbReference type="ChEBI" id="CHEBI:78435"/>
        <dbReference type="EC" id="2.4.99.28"/>
    </reaction>
</comment>
<dbReference type="GO" id="GO:0008360">
    <property type="term" value="P:regulation of cell shape"/>
    <property type="evidence" value="ECO:0007669"/>
    <property type="project" value="UniProtKB-KW"/>
</dbReference>
<evidence type="ECO:0000256" key="3">
    <source>
        <dbReference type="ARBA" id="ARBA00022645"/>
    </source>
</evidence>
<evidence type="ECO:0000313" key="19">
    <source>
        <dbReference type="Proteomes" id="UP000248606"/>
    </source>
</evidence>
<sequence length="839" mass="91117">MGRHSAPRNSGDPSDTRASWQGKTSLLANNTTRTTDGARTSHRTATSVSSTSRQSSQRTSQQSSKRASQRPVNRANKRQDTLRSTNQDKRKTETSKAPKTTKPKVSKASKAKAKKKVPLKERSPKSIVGSIFKWIGIILLALIVACVIFFVLMYLFVKVPAPGDIPTAQRVTLVASDGKTVLGDIIPEAGNRREVDAKQIPDHLRHATMAAEDREFMTNKGFSFTGFGRAAVGQVTHRSDNGGGSTITQQYVKNALVGNQHSYWRKFKELVVSMKMSNQWSKDEIMTAYLNTIYFGRGAYGVETASQAYFNKHVQDLTPAESAMLAGLIQQPSNLDPRVNPVASKTRWKYVVRGMLNEGWLSASEVATMDFPKTIPENKSLRIDERLSGPNGLIKAQIMRELAEHGFTEQDVTSQGLRIVTTISMDAQNAAIEAVTQTLQNQPKQMRAAAVTIDPQTGGVLAYYGGARAGDFDYAYAPQMTGSSFKVFTLAAALNQDIPLSKMYSSAPYQMGKVVIENSEDMSCGTCTIASATVMSLNTSYYRLMMDLKNGSRDVQAMAYKAGIPREIPGYGKTLQNEDGTVEGGITLGAYPVRPFDMASAYATFAARGIYHEPFFVKEAVANGGSGRSVYKHDDNSGERRVKEVVADNVTSALEPIASYSNGHGLAGGRPSASKTGTVQLGSTGKNRDAWMVGYTPQASTAVWVGTQNGTALETSGGAAVWGSTLPSDIWQYTMNGALQNQQFTYFPTPGAIAGQAGRPESYYGGDTTTTDTSTKKESKSSSKHKPKKDHSGKENHPKTQSRSPLLPDIPGMRNPFGPSRSTPKSPESDNRDNGVLWR</sequence>
<evidence type="ECO:0000259" key="17">
    <source>
        <dbReference type="Pfam" id="PF00912"/>
    </source>
</evidence>
<feature type="transmembrane region" description="Helical" evidence="15">
    <location>
        <begin position="131"/>
        <end position="157"/>
    </location>
</feature>
<dbReference type="InterPro" id="IPR036950">
    <property type="entry name" value="PBP_transglycosylase"/>
</dbReference>
<evidence type="ECO:0000256" key="8">
    <source>
        <dbReference type="ARBA" id="ARBA00022960"/>
    </source>
</evidence>
<dbReference type="FunFam" id="1.10.3810.10:FF:000001">
    <property type="entry name" value="Penicillin-binding protein 1A"/>
    <property type="match status" value="1"/>
</dbReference>
<feature type="region of interest" description="Disordered" evidence="14">
    <location>
        <begin position="1"/>
        <end position="120"/>
    </location>
</feature>
<evidence type="ECO:0000256" key="1">
    <source>
        <dbReference type="ARBA" id="ARBA00007090"/>
    </source>
</evidence>
<feature type="compositionally biased region" description="Low complexity" evidence="14">
    <location>
        <begin position="43"/>
        <end position="70"/>
    </location>
</feature>
<evidence type="ECO:0000256" key="11">
    <source>
        <dbReference type="ARBA" id="ARBA00023316"/>
    </source>
</evidence>
<keyword evidence="8" id="KW-0133">Cell shape</keyword>
<comment type="similarity">
    <text evidence="1">In the C-terminal section; belongs to the transpeptidase family.</text>
</comment>
<dbReference type="EMBL" id="QFOZ01000007">
    <property type="protein sequence ID" value="PZP88791.1"/>
    <property type="molecule type" value="Genomic_DNA"/>
</dbReference>
<feature type="compositionally biased region" description="Basic residues" evidence="14">
    <location>
        <begin position="99"/>
        <end position="117"/>
    </location>
</feature>
<evidence type="ECO:0000256" key="6">
    <source>
        <dbReference type="ARBA" id="ARBA00022679"/>
    </source>
</evidence>
<evidence type="ECO:0000256" key="12">
    <source>
        <dbReference type="ARBA" id="ARBA00034000"/>
    </source>
</evidence>
<accession>A0A2W5I9L5</accession>
<evidence type="ECO:0000256" key="7">
    <source>
        <dbReference type="ARBA" id="ARBA00022801"/>
    </source>
</evidence>
<keyword evidence="5" id="KW-0328">Glycosyltransferase</keyword>
<evidence type="ECO:0000256" key="14">
    <source>
        <dbReference type="SAM" id="MobiDB-lite"/>
    </source>
</evidence>
<evidence type="ECO:0000256" key="2">
    <source>
        <dbReference type="ARBA" id="ARBA00007739"/>
    </source>
</evidence>
<comment type="catalytic activity">
    <reaction evidence="12">
        <text>Preferential cleavage: (Ac)2-L-Lys-D-Ala-|-D-Ala. Also transpeptidation of peptidyl-alanyl moieties that are N-acyl substituents of D-alanine.</text>
        <dbReference type="EC" id="3.4.16.4"/>
    </reaction>
</comment>
<evidence type="ECO:0000256" key="5">
    <source>
        <dbReference type="ARBA" id="ARBA00022676"/>
    </source>
</evidence>
<dbReference type="GO" id="GO:0008658">
    <property type="term" value="F:penicillin binding"/>
    <property type="evidence" value="ECO:0007669"/>
    <property type="project" value="InterPro"/>
</dbReference>
<keyword evidence="9" id="KW-0573">Peptidoglycan synthesis</keyword>
<dbReference type="GO" id="GO:0006508">
    <property type="term" value="P:proteolysis"/>
    <property type="evidence" value="ECO:0007669"/>
    <property type="project" value="UniProtKB-KW"/>
</dbReference>
<keyword evidence="4" id="KW-0645">Protease</keyword>
<dbReference type="InterPro" id="IPR012338">
    <property type="entry name" value="Beta-lactam/transpept-like"/>
</dbReference>
<feature type="region of interest" description="Disordered" evidence="14">
    <location>
        <begin position="751"/>
        <end position="839"/>
    </location>
</feature>
<comment type="caution">
    <text evidence="18">The sequence shown here is derived from an EMBL/GenBank/DDBJ whole genome shotgun (WGS) entry which is preliminary data.</text>
</comment>
<dbReference type="GO" id="GO:0071555">
    <property type="term" value="P:cell wall organization"/>
    <property type="evidence" value="ECO:0007669"/>
    <property type="project" value="UniProtKB-KW"/>
</dbReference>
<dbReference type="AlphaFoldDB" id="A0A2W5I9L5"/>
<reference evidence="18 19" key="1">
    <citation type="submission" date="2017-08" db="EMBL/GenBank/DDBJ databases">
        <title>Infants hospitalized years apart are colonized by the same room-sourced microbial strains.</title>
        <authorList>
            <person name="Brooks B."/>
            <person name="Olm M.R."/>
            <person name="Firek B.A."/>
            <person name="Baker R."/>
            <person name="Thomas B.C."/>
            <person name="Morowitz M.J."/>
            <person name="Banfield J.F."/>
        </authorList>
    </citation>
    <scope>NUCLEOTIDE SEQUENCE [LARGE SCALE GENOMIC DNA]</scope>
    <source>
        <strain evidence="18">S2_006_000_R1_57</strain>
    </source>
</reference>
<dbReference type="SUPFAM" id="SSF53955">
    <property type="entry name" value="Lysozyme-like"/>
    <property type="match status" value="1"/>
</dbReference>
<dbReference type="SUPFAM" id="SSF56601">
    <property type="entry name" value="beta-lactamase/transpeptidase-like"/>
    <property type="match status" value="1"/>
</dbReference>
<keyword evidence="10" id="KW-0511">Multifunctional enzyme</keyword>
<dbReference type="PANTHER" id="PTHR32282">
    <property type="entry name" value="BINDING PROTEIN TRANSPEPTIDASE, PUTATIVE-RELATED"/>
    <property type="match status" value="1"/>
</dbReference>
<evidence type="ECO:0000256" key="4">
    <source>
        <dbReference type="ARBA" id="ARBA00022670"/>
    </source>
</evidence>
<feature type="domain" description="Penicillin-binding protein transpeptidase" evidence="16">
    <location>
        <begin position="449"/>
        <end position="707"/>
    </location>
</feature>
<dbReference type="GO" id="GO:0030288">
    <property type="term" value="C:outer membrane-bounded periplasmic space"/>
    <property type="evidence" value="ECO:0007669"/>
    <property type="project" value="TreeGrafter"/>
</dbReference>
<dbReference type="InterPro" id="IPR050396">
    <property type="entry name" value="Glycosyltr_51/Transpeptidase"/>
</dbReference>
<feature type="compositionally biased region" description="Basic and acidic residues" evidence="14">
    <location>
        <begin position="77"/>
        <end position="96"/>
    </location>
</feature>
<proteinExistence type="inferred from homology"/>
<dbReference type="RefSeq" id="WP_290598713.1">
    <property type="nucleotide sequence ID" value="NZ_JBHWSZ010000022.1"/>
</dbReference>
<keyword evidence="7" id="KW-0378">Hydrolase</keyword>
<dbReference type="Pfam" id="PF00905">
    <property type="entry name" value="Transpeptidase"/>
    <property type="match status" value="1"/>
</dbReference>
<organism evidence="18 19">
    <name type="scientific">Lawsonella clevelandensis</name>
    <dbReference type="NCBI Taxonomy" id="1528099"/>
    <lineage>
        <taxon>Bacteria</taxon>
        <taxon>Bacillati</taxon>
        <taxon>Actinomycetota</taxon>
        <taxon>Actinomycetes</taxon>
        <taxon>Mycobacteriales</taxon>
        <taxon>Lawsonellaceae</taxon>
        <taxon>Lawsonella</taxon>
    </lineage>
</organism>
<dbReference type="GO" id="GO:0009002">
    <property type="term" value="F:serine-type D-Ala-D-Ala carboxypeptidase activity"/>
    <property type="evidence" value="ECO:0007669"/>
    <property type="project" value="UniProtKB-EC"/>
</dbReference>
<evidence type="ECO:0000256" key="10">
    <source>
        <dbReference type="ARBA" id="ARBA00023268"/>
    </source>
</evidence>
<dbReference type="GO" id="GO:0008955">
    <property type="term" value="F:peptidoglycan glycosyltransferase activity"/>
    <property type="evidence" value="ECO:0007669"/>
    <property type="project" value="UniProtKB-EC"/>
</dbReference>
<dbReference type="InterPro" id="IPR001460">
    <property type="entry name" value="PCN-bd_Tpept"/>
</dbReference>
<keyword evidence="15" id="KW-0812">Transmembrane</keyword>
<evidence type="ECO:0000256" key="9">
    <source>
        <dbReference type="ARBA" id="ARBA00022984"/>
    </source>
</evidence>
<feature type="domain" description="Glycosyl transferase family 51" evidence="17">
    <location>
        <begin position="184"/>
        <end position="355"/>
    </location>
</feature>
<dbReference type="Gene3D" id="3.40.710.10">
    <property type="entry name" value="DD-peptidase/beta-lactamase superfamily"/>
    <property type="match status" value="1"/>
</dbReference>
<comment type="similarity">
    <text evidence="2">In the N-terminal section; belongs to the glycosyltransferase 51 family.</text>
</comment>
<evidence type="ECO:0000256" key="15">
    <source>
        <dbReference type="SAM" id="Phobius"/>
    </source>
</evidence>
<dbReference type="Proteomes" id="UP000248606">
    <property type="component" value="Unassembled WGS sequence"/>
</dbReference>
<keyword evidence="15" id="KW-1133">Transmembrane helix</keyword>
<dbReference type="InterPro" id="IPR001264">
    <property type="entry name" value="Glyco_trans_51"/>
</dbReference>
<dbReference type="Pfam" id="PF00912">
    <property type="entry name" value="Transgly"/>
    <property type="match status" value="1"/>
</dbReference>
<gene>
    <name evidence="18" type="ORF">DI579_05375</name>
</gene>
<protein>
    <submittedName>
        <fullName evidence="18">Penicillin-binding protein</fullName>
    </submittedName>
</protein>
<dbReference type="InterPro" id="IPR023346">
    <property type="entry name" value="Lysozyme-like_dom_sf"/>
</dbReference>